<dbReference type="EMBL" id="JAEDAK010000004">
    <property type="protein sequence ID" value="MBH9576680.1"/>
    <property type="molecule type" value="Genomic_DNA"/>
</dbReference>
<evidence type="ECO:0000313" key="2">
    <source>
        <dbReference type="Proteomes" id="UP000613266"/>
    </source>
</evidence>
<reference evidence="1" key="1">
    <citation type="submission" date="2020-12" db="EMBL/GenBank/DDBJ databases">
        <title>The genome sequence of Inhella sp. 1Y17.</title>
        <authorList>
            <person name="Liu Y."/>
        </authorList>
    </citation>
    <scope>NUCLEOTIDE SEQUENCE</scope>
    <source>
        <strain evidence="1">1Y17</strain>
    </source>
</reference>
<evidence type="ECO:0008006" key="3">
    <source>
        <dbReference type="Google" id="ProtNLM"/>
    </source>
</evidence>
<dbReference type="RefSeq" id="WP_198110300.1">
    <property type="nucleotide sequence ID" value="NZ_JAEDAK010000004.1"/>
</dbReference>
<name>A0A931NHM7_9BURK</name>
<organism evidence="1 2">
    <name type="scientific">Inhella proteolytica</name>
    <dbReference type="NCBI Taxonomy" id="2795029"/>
    <lineage>
        <taxon>Bacteria</taxon>
        <taxon>Pseudomonadati</taxon>
        <taxon>Pseudomonadota</taxon>
        <taxon>Betaproteobacteria</taxon>
        <taxon>Burkholderiales</taxon>
        <taxon>Sphaerotilaceae</taxon>
        <taxon>Inhella</taxon>
    </lineage>
</organism>
<keyword evidence="2" id="KW-1185">Reference proteome</keyword>
<evidence type="ECO:0000313" key="1">
    <source>
        <dbReference type="EMBL" id="MBH9576680.1"/>
    </source>
</evidence>
<proteinExistence type="predicted"/>
<sequence>MHSFPFKDWLRQLRERAGSATELTRSLHCPPTSWLHWIEDCTSTNGYRREDALKRIAGLPVEVRAQALRFVLARLNDWVAPVRTAANTAAIALLVDDLELVWIEELPAVVALLRAGRSDQRAFIEQVQTFFFSSPSRRRALMQAMPSYGVAARRWVAQSGWLAGTLPERTQGLVAALTGPDAVVARAALAVALAADSEFSSRPEVLAALNQIRLPRLRLLVLRQRQAEGQFPPPDAVALALGPHRATREWLCFHADTALKERLREACVSALSGSCSDRPSGLRGAALETLYLVDSRACQPWISSLQTDAEPRTRLSAFHLALKAASGTERGALALRTLADPAPKLRKLGVRAIRRGHALCDTSQLLALGREHPDAWPQVLSAAQVFGAVAGLRMVLQLTLLRNEIPKHLHRALHAASARLRRSVYAPSESESVELAALWSQAITKHPNLKEAQ</sequence>
<dbReference type="AlphaFoldDB" id="A0A931NHM7"/>
<comment type="caution">
    <text evidence="1">The sequence shown here is derived from an EMBL/GenBank/DDBJ whole genome shotgun (WGS) entry which is preliminary data.</text>
</comment>
<gene>
    <name evidence="1" type="ORF">I7X39_07170</name>
</gene>
<accession>A0A931NHM7</accession>
<dbReference type="Proteomes" id="UP000613266">
    <property type="component" value="Unassembled WGS sequence"/>
</dbReference>
<protein>
    <recommendedName>
        <fullName evidence="3">HEAT repeat domain-containing protein</fullName>
    </recommendedName>
</protein>